<dbReference type="SUPFAM" id="SSF111038">
    <property type="entry name" value="YjbQ-like"/>
    <property type="match status" value="1"/>
</dbReference>
<comment type="caution">
    <text evidence="2">The sequence shown here is derived from an EMBL/GenBank/DDBJ whole genome shotgun (WGS) entry which is preliminary data.</text>
</comment>
<sequence length="127" mass="13707">MDQFEIQTTDHLDVVDVTDRVSAAIPSSASGTVTVFVQHTTAGVTVNEAESRLLDDIEDALSELITDSGWEHDRLDGNAPAHLRSLLVGPDVTIPVEDGTLRLGTWQSVLLLECDGPRTRTLTVAVE</sequence>
<dbReference type="Pfam" id="PF01894">
    <property type="entry name" value="YjbQ"/>
    <property type="match status" value="1"/>
</dbReference>
<dbReference type="PIRSF" id="PIRSF004681">
    <property type="entry name" value="UCP004681"/>
    <property type="match status" value="1"/>
</dbReference>
<dbReference type="NCBIfam" id="TIGR00149">
    <property type="entry name" value="TIGR00149_YjbQ"/>
    <property type="match status" value="1"/>
</dbReference>
<proteinExistence type="inferred from homology"/>
<dbReference type="Proteomes" id="UP001596445">
    <property type="component" value="Unassembled WGS sequence"/>
</dbReference>
<evidence type="ECO:0000313" key="2">
    <source>
        <dbReference type="EMBL" id="MFC7057025.1"/>
    </source>
</evidence>
<dbReference type="EMBL" id="JBHSZI010000001">
    <property type="protein sequence ID" value="MFC7057025.1"/>
    <property type="molecule type" value="Genomic_DNA"/>
</dbReference>
<dbReference type="GeneID" id="76628834"/>
<reference evidence="2 3" key="1">
    <citation type="journal article" date="2019" name="Int. J. Syst. Evol. Microbiol.">
        <title>The Global Catalogue of Microorganisms (GCM) 10K type strain sequencing project: providing services to taxonomists for standard genome sequencing and annotation.</title>
        <authorList>
            <consortium name="The Broad Institute Genomics Platform"/>
            <consortium name="The Broad Institute Genome Sequencing Center for Infectious Disease"/>
            <person name="Wu L."/>
            <person name="Ma J."/>
        </authorList>
    </citation>
    <scope>NUCLEOTIDE SEQUENCE [LARGE SCALE GENOMIC DNA]</scope>
    <source>
        <strain evidence="2 3">JCM 30072</strain>
    </source>
</reference>
<dbReference type="PANTHER" id="PTHR30615:SF8">
    <property type="entry name" value="UPF0047 PROTEIN C4A8.02C"/>
    <property type="match status" value="1"/>
</dbReference>
<accession>A0ABD5VVC4</accession>
<dbReference type="InterPro" id="IPR035917">
    <property type="entry name" value="YjbQ-like_sf"/>
</dbReference>
<dbReference type="RefSeq" id="WP_267162746.1">
    <property type="nucleotide sequence ID" value="NZ_CP112972.1"/>
</dbReference>
<evidence type="ECO:0000256" key="1">
    <source>
        <dbReference type="ARBA" id="ARBA00005534"/>
    </source>
</evidence>
<gene>
    <name evidence="2" type="ORF">ACFQQG_01100</name>
</gene>
<evidence type="ECO:0000313" key="3">
    <source>
        <dbReference type="Proteomes" id="UP001596445"/>
    </source>
</evidence>
<dbReference type="AlphaFoldDB" id="A0ABD5VVC4"/>
<dbReference type="Gene3D" id="2.60.120.460">
    <property type="entry name" value="YjbQ-like"/>
    <property type="match status" value="1"/>
</dbReference>
<dbReference type="InterPro" id="IPR001602">
    <property type="entry name" value="UPF0047_YjbQ-like"/>
</dbReference>
<protein>
    <submittedName>
        <fullName evidence="2">Secondary thiamine-phosphate synthase enzyme YjbQ</fullName>
    </submittedName>
</protein>
<keyword evidence="3" id="KW-1185">Reference proteome</keyword>
<dbReference type="PANTHER" id="PTHR30615">
    <property type="entry name" value="UNCHARACTERIZED PROTEIN YJBQ-RELATED"/>
    <property type="match status" value="1"/>
</dbReference>
<organism evidence="2 3">
    <name type="scientific">Halovenus salina</name>
    <dbReference type="NCBI Taxonomy" id="1510225"/>
    <lineage>
        <taxon>Archaea</taxon>
        <taxon>Methanobacteriati</taxon>
        <taxon>Methanobacteriota</taxon>
        <taxon>Stenosarchaea group</taxon>
        <taxon>Halobacteria</taxon>
        <taxon>Halobacteriales</taxon>
        <taxon>Haloarculaceae</taxon>
        <taxon>Halovenus</taxon>
    </lineage>
</organism>
<name>A0ABD5VVC4_9EURY</name>
<comment type="similarity">
    <text evidence="1">Belongs to the UPF0047 family.</text>
</comment>